<dbReference type="SUPFAM" id="SSF54292">
    <property type="entry name" value="2Fe-2S ferredoxin-like"/>
    <property type="match status" value="1"/>
</dbReference>
<keyword evidence="6 10" id="KW-0408">Iron</keyword>
<keyword evidence="3 10" id="KW-0004">4Fe-4S</keyword>
<evidence type="ECO:0000256" key="4">
    <source>
        <dbReference type="ARBA" id="ARBA00022723"/>
    </source>
</evidence>
<dbReference type="PROSITE" id="PS51085">
    <property type="entry name" value="2FE2S_FER_2"/>
    <property type="match status" value="1"/>
</dbReference>
<dbReference type="EMBL" id="JXMU01000009">
    <property type="protein sequence ID" value="KPB01634.1"/>
    <property type="molecule type" value="Genomic_DNA"/>
</dbReference>
<dbReference type="Gene3D" id="3.40.228.10">
    <property type="entry name" value="Dimethylsulfoxide Reductase, domain 2"/>
    <property type="match status" value="1"/>
</dbReference>
<keyword evidence="10" id="KW-0001">2Fe-2S</keyword>
<dbReference type="InterPro" id="IPR015405">
    <property type="entry name" value="NDUFS1-like_C"/>
</dbReference>
<evidence type="ECO:0000259" key="12">
    <source>
        <dbReference type="PROSITE" id="PS51669"/>
    </source>
</evidence>
<dbReference type="GO" id="GO:0016651">
    <property type="term" value="F:oxidoreductase activity, acting on NAD(P)H"/>
    <property type="evidence" value="ECO:0007669"/>
    <property type="project" value="InterPro"/>
</dbReference>
<dbReference type="STRING" id="1514904.SU32_07080"/>
<dbReference type="CDD" id="cd02773">
    <property type="entry name" value="MopB_Res-Cmplx1_Nad11"/>
    <property type="match status" value="1"/>
</dbReference>
<reference evidence="14 15" key="1">
    <citation type="submission" date="2015-01" db="EMBL/GenBank/DDBJ databases">
        <title>Ahrensia donghaiensis sp. nov., a novel dimethylsulphoniopropionate-cleavage bacterium isolated from seawater and emended descriptions of the genus Ahrensia and Ahrensia kielensis.</title>
        <authorList>
            <person name="Liu J."/>
        </authorList>
    </citation>
    <scope>NUCLEOTIDE SEQUENCE [LARGE SCALE GENOMIC DNA]</scope>
    <source>
        <strain evidence="14 15">LZD062</strain>
    </source>
</reference>
<dbReference type="FunFam" id="3.30.70.20:FF:000002">
    <property type="entry name" value="NADH-ubiquinone oxidoreductase 75 kDa subunit"/>
    <property type="match status" value="1"/>
</dbReference>
<keyword evidence="14" id="KW-0560">Oxidoreductase</keyword>
<dbReference type="GO" id="GO:0048038">
    <property type="term" value="F:quinone binding"/>
    <property type="evidence" value="ECO:0007669"/>
    <property type="project" value="UniProtKB-UniRule"/>
</dbReference>
<dbReference type="GO" id="GO:0008137">
    <property type="term" value="F:NADH dehydrogenase (ubiquinone) activity"/>
    <property type="evidence" value="ECO:0007669"/>
    <property type="project" value="UniProtKB-UniRule"/>
</dbReference>
<keyword evidence="10" id="KW-0874">Quinone</keyword>
<feature type="domain" description="4Fe-4S Mo/W bis-MGD-type" evidence="12">
    <location>
        <begin position="224"/>
        <end position="280"/>
    </location>
</feature>
<dbReference type="PROSITE" id="PS51669">
    <property type="entry name" value="4FE4S_MOW_BIS_MGD"/>
    <property type="match status" value="1"/>
</dbReference>
<dbReference type="CDD" id="cd00207">
    <property type="entry name" value="fer2"/>
    <property type="match status" value="1"/>
</dbReference>
<dbReference type="Gene3D" id="3.40.50.1220">
    <property type="entry name" value="TPP-binding domain"/>
    <property type="match status" value="1"/>
</dbReference>
<dbReference type="OrthoDB" id="9816402at2"/>
<evidence type="ECO:0000259" key="13">
    <source>
        <dbReference type="PROSITE" id="PS51839"/>
    </source>
</evidence>
<dbReference type="FunFam" id="3.30.200.210:FF:000002">
    <property type="entry name" value="NADH-ubiquinone oxidoreductase 75 kDa subunit"/>
    <property type="match status" value="1"/>
</dbReference>
<dbReference type="InterPro" id="IPR050123">
    <property type="entry name" value="Prok_molybdopt-oxidoreductase"/>
</dbReference>
<dbReference type="Pfam" id="PF10588">
    <property type="entry name" value="NADH-G_4Fe-4S_3"/>
    <property type="match status" value="1"/>
</dbReference>
<feature type="domain" description="4Fe-4S His(Cys)3-ligated-type" evidence="13">
    <location>
        <begin position="87"/>
        <end position="126"/>
    </location>
</feature>
<dbReference type="RefSeq" id="WP_053998660.1">
    <property type="nucleotide sequence ID" value="NZ_JXMU01000009.1"/>
</dbReference>
<evidence type="ECO:0000256" key="2">
    <source>
        <dbReference type="ARBA" id="ARBA00005404"/>
    </source>
</evidence>
<keyword evidence="15" id="KW-1185">Reference proteome</keyword>
<keyword evidence="7 10" id="KW-0411">Iron-sulfur</keyword>
<dbReference type="GO" id="GO:0046872">
    <property type="term" value="F:metal ion binding"/>
    <property type="evidence" value="ECO:0007669"/>
    <property type="project" value="UniProtKB-UniRule"/>
</dbReference>
<dbReference type="PROSITE" id="PS00642">
    <property type="entry name" value="COMPLEX1_75K_2"/>
    <property type="match status" value="1"/>
</dbReference>
<dbReference type="InterPro" id="IPR054351">
    <property type="entry name" value="NADH_UbQ_OxRdtase_ferredoxin"/>
</dbReference>
<dbReference type="InterPro" id="IPR010228">
    <property type="entry name" value="NADH_UbQ_OxRdtase_Gsu"/>
</dbReference>
<evidence type="ECO:0000256" key="9">
    <source>
        <dbReference type="ARBA" id="ARBA00047712"/>
    </source>
</evidence>
<dbReference type="FunFam" id="3.10.20.740:FF:000001">
    <property type="entry name" value="NADH-quinone oxidoreductase subunit G"/>
    <property type="match status" value="1"/>
</dbReference>
<evidence type="ECO:0000256" key="10">
    <source>
        <dbReference type="RuleBase" id="RU003525"/>
    </source>
</evidence>
<dbReference type="InterPro" id="IPR001041">
    <property type="entry name" value="2Fe-2S_ferredoxin-type"/>
</dbReference>
<dbReference type="Gene3D" id="3.10.20.740">
    <property type="match status" value="1"/>
</dbReference>
<dbReference type="GO" id="GO:0051539">
    <property type="term" value="F:4 iron, 4 sulfur cluster binding"/>
    <property type="evidence" value="ECO:0007669"/>
    <property type="project" value="UniProtKB-KW"/>
</dbReference>
<dbReference type="Pfam" id="PF13510">
    <property type="entry name" value="Fer2_4"/>
    <property type="match status" value="1"/>
</dbReference>
<proteinExistence type="inferred from homology"/>
<organism evidence="14 15">
    <name type="scientific">Ahrensia marina</name>
    <dbReference type="NCBI Taxonomy" id="1514904"/>
    <lineage>
        <taxon>Bacteria</taxon>
        <taxon>Pseudomonadati</taxon>
        <taxon>Pseudomonadota</taxon>
        <taxon>Alphaproteobacteria</taxon>
        <taxon>Hyphomicrobiales</taxon>
        <taxon>Ahrensiaceae</taxon>
        <taxon>Ahrensia</taxon>
    </lineage>
</organism>
<evidence type="ECO:0000256" key="8">
    <source>
        <dbReference type="ARBA" id="ARBA00023027"/>
    </source>
</evidence>
<dbReference type="Pfam" id="PF22151">
    <property type="entry name" value="Fer4_NDSU1"/>
    <property type="match status" value="1"/>
</dbReference>
<comment type="function">
    <text evidence="10">NDH-1 shuttles electrons from NADH, via FMN and iron-sulfur (Fe-S) centers, to quinones in the respiratory chain. Couples the redox reaction to proton translocation (for every two electrons transferred, four hydrogen ions are translocated across the cytoplasmic membrane), and thus conserves the redox energy in a proton gradient.</text>
</comment>
<comment type="similarity">
    <text evidence="2 10">Belongs to the complex I 75 kDa subunit family.</text>
</comment>
<dbReference type="Pfam" id="PF09326">
    <property type="entry name" value="NADH_dhqG_C"/>
    <property type="match status" value="1"/>
</dbReference>
<dbReference type="SMART" id="SM00929">
    <property type="entry name" value="NADH-G_4Fe-4S_3"/>
    <property type="match status" value="1"/>
</dbReference>
<dbReference type="SUPFAM" id="SSF53706">
    <property type="entry name" value="Formate dehydrogenase/DMSO reductase, domains 1-3"/>
    <property type="match status" value="1"/>
</dbReference>
<evidence type="ECO:0000256" key="7">
    <source>
        <dbReference type="ARBA" id="ARBA00023014"/>
    </source>
</evidence>
<evidence type="ECO:0000256" key="1">
    <source>
        <dbReference type="ARBA" id="ARBA00001966"/>
    </source>
</evidence>
<comment type="caution">
    <text evidence="14">The sequence shown here is derived from an EMBL/GenBank/DDBJ whole genome shotgun (WGS) entry which is preliminary data.</text>
</comment>
<dbReference type="GO" id="GO:0042773">
    <property type="term" value="P:ATP synthesis coupled electron transport"/>
    <property type="evidence" value="ECO:0007669"/>
    <property type="project" value="InterPro"/>
</dbReference>
<evidence type="ECO:0000259" key="11">
    <source>
        <dbReference type="PROSITE" id="PS51085"/>
    </source>
</evidence>
<protein>
    <recommendedName>
        <fullName evidence="10">NADH-quinone oxidoreductase</fullName>
        <ecNumber evidence="10">7.1.1.-</ecNumber>
    </recommendedName>
</protein>
<accession>A0A0N0VLY8</accession>
<gene>
    <name evidence="14" type="ORF">SU32_07080</name>
</gene>
<dbReference type="AlphaFoldDB" id="A0A0N0VLY8"/>
<dbReference type="Pfam" id="PF00384">
    <property type="entry name" value="Molybdopterin"/>
    <property type="match status" value="1"/>
</dbReference>
<dbReference type="PROSITE" id="PS00643">
    <property type="entry name" value="COMPLEX1_75K_3"/>
    <property type="match status" value="1"/>
</dbReference>
<dbReference type="PANTHER" id="PTHR43105">
    <property type="entry name" value="RESPIRATORY NITRATE REDUCTASE"/>
    <property type="match status" value="1"/>
</dbReference>
<evidence type="ECO:0000313" key="14">
    <source>
        <dbReference type="EMBL" id="KPB01634.1"/>
    </source>
</evidence>
<dbReference type="Gene3D" id="3.30.70.20">
    <property type="match status" value="1"/>
</dbReference>
<dbReference type="PROSITE" id="PS00641">
    <property type="entry name" value="COMPLEX1_75K_1"/>
    <property type="match status" value="1"/>
</dbReference>
<dbReference type="GO" id="GO:0016020">
    <property type="term" value="C:membrane"/>
    <property type="evidence" value="ECO:0007669"/>
    <property type="project" value="InterPro"/>
</dbReference>
<dbReference type="GO" id="GO:0051537">
    <property type="term" value="F:2 iron, 2 sulfur cluster binding"/>
    <property type="evidence" value="ECO:0007669"/>
    <property type="project" value="UniProtKB-UniRule"/>
</dbReference>
<dbReference type="InterPro" id="IPR006963">
    <property type="entry name" value="Mopterin_OxRdtase_4Fe-4S_dom"/>
</dbReference>
<sequence length="695" mass="74677">MTKVKVDGNEIEVPDHYTILQACEEAGAEIPRFCYHERLSIAGNCRMCLVEVKGGPPKPTASCAMGVKDLRPGPEGQAPEIFTNTPMVKKAREGVMEFLLINHPLDCPICDQGGECDLQDQAMAYGVDSSRFQENKRAVEDKYIGPLVKTIMTRCIHCTRCVRFTTEVAGISELGLLGRGEDAEITTYLEKAMTSELQGNVIDLCPVGALTSKPYAFQARPWELSKTESIDVMDAVGSAIRVDTRGREVMRIMPRINEAVNEEWISDKTRFVWDGLRTQRLDRPFLRDASGKLKPASWSEAFAAVKLALNGKSGDQIAAVAGDMAGVEEMYAMKELLASLGSANFDCRQDGAALDPALGRSSYIFNPTIEGIEEADAVLIIGSNPRFEASVLNARIRKAYRAGGMRIGVIGDMGDLRYDYEMLGAGPETLKELVDGSNKFANVLKRAKKPMIIIGQGALARGDGAAVLANAAKLADATGVVKGEWNGFAVLHSAAARVGGLDLGFVPSGDGMNAATSVKEADVLFLLGADEMDLRNRKAGATTIYIGTHGDIGAHHADIILPAATYTEKSATYVNTEGRVQMTNRAGFAPGEAKEDWAILRALSDVLGQRLPFDSLAQLRAKLYETHPHFAAIDAIEAGDPAVIAQLAKKGGRLGKSAFASSVKDFYLTNPIARASAVMAECSSLALKGYAEAAE</sequence>
<dbReference type="PROSITE" id="PS51839">
    <property type="entry name" value="4FE4S_HC3"/>
    <property type="match status" value="1"/>
</dbReference>
<comment type="catalytic activity">
    <reaction evidence="9 10">
        <text>a quinone + NADH + 5 H(+)(in) = a quinol + NAD(+) + 4 H(+)(out)</text>
        <dbReference type="Rhea" id="RHEA:57888"/>
        <dbReference type="ChEBI" id="CHEBI:15378"/>
        <dbReference type="ChEBI" id="CHEBI:24646"/>
        <dbReference type="ChEBI" id="CHEBI:57540"/>
        <dbReference type="ChEBI" id="CHEBI:57945"/>
        <dbReference type="ChEBI" id="CHEBI:132124"/>
    </reaction>
</comment>
<keyword evidence="8 10" id="KW-0520">NAD</keyword>
<keyword evidence="5 10" id="KW-1278">Translocase</keyword>
<evidence type="ECO:0000256" key="5">
    <source>
        <dbReference type="ARBA" id="ARBA00022967"/>
    </source>
</evidence>
<dbReference type="Pfam" id="PF22117">
    <property type="entry name" value="Fer4_Nqo3"/>
    <property type="match status" value="1"/>
</dbReference>
<dbReference type="InterPro" id="IPR036010">
    <property type="entry name" value="2Fe-2S_ferredoxin-like_sf"/>
</dbReference>
<evidence type="ECO:0000313" key="15">
    <source>
        <dbReference type="Proteomes" id="UP000038011"/>
    </source>
</evidence>
<dbReference type="NCBIfam" id="TIGR01973">
    <property type="entry name" value="NuoG"/>
    <property type="match status" value="1"/>
</dbReference>
<comment type="cofactor">
    <cofactor evidence="10">
        <name>[2Fe-2S] cluster</name>
        <dbReference type="ChEBI" id="CHEBI:190135"/>
    </cofactor>
    <text evidence="10">Binds 1 [2Fe-2S] cluster per subunit.</text>
</comment>
<dbReference type="Gene3D" id="3.40.50.740">
    <property type="match status" value="2"/>
</dbReference>
<dbReference type="InterPro" id="IPR000283">
    <property type="entry name" value="NADH_UbQ_OxRdtase_75kDa_su_CS"/>
</dbReference>
<dbReference type="PATRIC" id="fig|1514904.3.peg.3452"/>
<keyword evidence="4 10" id="KW-0479">Metal-binding</keyword>
<dbReference type="PANTHER" id="PTHR43105:SF13">
    <property type="entry name" value="NADH-UBIQUINONE OXIDOREDUCTASE 75 KDA SUBUNIT, MITOCHONDRIAL"/>
    <property type="match status" value="1"/>
</dbReference>
<name>A0A0N0VLY8_9HYPH</name>
<evidence type="ECO:0000256" key="3">
    <source>
        <dbReference type="ARBA" id="ARBA00022485"/>
    </source>
</evidence>
<dbReference type="EC" id="7.1.1.-" evidence="10"/>
<comment type="cofactor">
    <cofactor evidence="1 10">
        <name>[4Fe-4S] cluster</name>
        <dbReference type="ChEBI" id="CHEBI:49883"/>
    </cofactor>
</comment>
<dbReference type="InterPro" id="IPR019574">
    <property type="entry name" value="NADH_UbQ_OxRdtase_Gsu_4Fe4S-bd"/>
</dbReference>
<evidence type="ECO:0000256" key="6">
    <source>
        <dbReference type="ARBA" id="ARBA00023004"/>
    </source>
</evidence>
<dbReference type="Proteomes" id="UP000038011">
    <property type="component" value="Unassembled WGS sequence"/>
</dbReference>
<dbReference type="SUPFAM" id="SSF54862">
    <property type="entry name" value="4Fe-4S ferredoxins"/>
    <property type="match status" value="1"/>
</dbReference>
<dbReference type="InterPro" id="IPR006656">
    <property type="entry name" value="Mopterin_OxRdtase"/>
</dbReference>
<feature type="domain" description="2Fe-2S ferredoxin-type" evidence="11">
    <location>
        <begin position="1"/>
        <end position="85"/>
    </location>
</feature>